<dbReference type="Pfam" id="PF01022">
    <property type="entry name" value="HTH_5"/>
    <property type="match status" value="1"/>
</dbReference>
<dbReference type="EMBL" id="QMQB01000167">
    <property type="protein sequence ID" value="RLE12316.1"/>
    <property type="molecule type" value="Genomic_DNA"/>
</dbReference>
<dbReference type="InterPro" id="IPR036388">
    <property type="entry name" value="WH-like_DNA-bd_sf"/>
</dbReference>
<dbReference type="InterPro" id="IPR001845">
    <property type="entry name" value="HTH_ArsR_DNA-bd_dom"/>
</dbReference>
<dbReference type="Proteomes" id="UP000267654">
    <property type="component" value="Unassembled WGS sequence"/>
</dbReference>
<evidence type="ECO:0000256" key="1">
    <source>
        <dbReference type="ARBA" id="ARBA00023015"/>
    </source>
</evidence>
<dbReference type="InterPro" id="IPR051081">
    <property type="entry name" value="HTH_MetalResp_TranReg"/>
</dbReference>
<dbReference type="CDD" id="cd00090">
    <property type="entry name" value="HTH_ARSR"/>
    <property type="match status" value="1"/>
</dbReference>
<keyword evidence="3" id="KW-0804">Transcription</keyword>
<keyword evidence="2" id="KW-0238">DNA-binding</keyword>
<gene>
    <name evidence="5" type="ORF">DRI96_04710</name>
</gene>
<name>A0A662DEG6_UNCAE</name>
<proteinExistence type="predicted"/>
<dbReference type="GO" id="GO:0003677">
    <property type="term" value="F:DNA binding"/>
    <property type="evidence" value="ECO:0007669"/>
    <property type="project" value="UniProtKB-KW"/>
</dbReference>
<dbReference type="AlphaFoldDB" id="A0A662DEG6"/>
<keyword evidence="1" id="KW-0805">Transcription regulation</keyword>
<dbReference type="InterPro" id="IPR036390">
    <property type="entry name" value="WH_DNA-bd_sf"/>
</dbReference>
<sequence>MNMAYSRLEKISRVCKALSDITRLRIFLLLTERTLCVNAIVNFLGISQPAVSQHLKILREAGLVKSERKGYWMHYSADLKKIKEIADILLKILKDKKSVFVKVGNKTN</sequence>
<reference evidence="5 6" key="1">
    <citation type="submission" date="2018-06" db="EMBL/GenBank/DDBJ databases">
        <title>Extensive metabolic versatility and redundancy in microbially diverse, dynamic hydrothermal sediments.</title>
        <authorList>
            <person name="Dombrowski N."/>
            <person name="Teske A."/>
            <person name="Baker B.J."/>
        </authorList>
    </citation>
    <scope>NUCLEOTIDE SEQUENCE [LARGE SCALE GENOMIC DNA]</scope>
    <source>
        <strain evidence="5">B19_G9</strain>
    </source>
</reference>
<dbReference type="InterPro" id="IPR011991">
    <property type="entry name" value="ArsR-like_HTH"/>
</dbReference>
<dbReference type="SMART" id="SM00418">
    <property type="entry name" value="HTH_ARSR"/>
    <property type="match status" value="1"/>
</dbReference>
<dbReference type="PRINTS" id="PR00778">
    <property type="entry name" value="HTHARSR"/>
</dbReference>
<evidence type="ECO:0000259" key="4">
    <source>
        <dbReference type="PROSITE" id="PS50987"/>
    </source>
</evidence>
<dbReference type="GO" id="GO:0003700">
    <property type="term" value="F:DNA-binding transcription factor activity"/>
    <property type="evidence" value="ECO:0007669"/>
    <property type="project" value="InterPro"/>
</dbReference>
<accession>A0A662DEG6</accession>
<dbReference type="SUPFAM" id="SSF46785">
    <property type="entry name" value="Winged helix' DNA-binding domain"/>
    <property type="match status" value="1"/>
</dbReference>
<dbReference type="NCBIfam" id="NF033788">
    <property type="entry name" value="HTH_metalloreg"/>
    <property type="match status" value="1"/>
</dbReference>
<evidence type="ECO:0000313" key="6">
    <source>
        <dbReference type="Proteomes" id="UP000267654"/>
    </source>
</evidence>
<evidence type="ECO:0000313" key="5">
    <source>
        <dbReference type="EMBL" id="RLE12316.1"/>
    </source>
</evidence>
<dbReference type="PANTHER" id="PTHR33154">
    <property type="entry name" value="TRANSCRIPTIONAL REGULATOR, ARSR FAMILY"/>
    <property type="match status" value="1"/>
</dbReference>
<organism evidence="5 6">
    <name type="scientific">Aerophobetes bacterium</name>
    <dbReference type="NCBI Taxonomy" id="2030807"/>
    <lineage>
        <taxon>Bacteria</taxon>
        <taxon>Candidatus Aerophobota</taxon>
    </lineage>
</organism>
<evidence type="ECO:0000256" key="2">
    <source>
        <dbReference type="ARBA" id="ARBA00023125"/>
    </source>
</evidence>
<evidence type="ECO:0000256" key="3">
    <source>
        <dbReference type="ARBA" id="ARBA00023163"/>
    </source>
</evidence>
<dbReference type="Gene3D" id="1.10.10.10">
    <property type="entry name" value="Winged helix-like DNA-binding domain superfamily/Winged helix DNA-binding domain"/>
    <property type="match status" value="1"/>
</dbReference>
<comment type="caution">
    <text evidence="5">The sequence shown here is derived from an EMBL/GenBank/DDBJ whole genome shotgun (WGS) entry which is preliminary data.</text>
</comment>
<protein>
    <recommendedName>
        <fullName evidence="4">HTH arsR-type domain-containing protein</fullName>
    </recommendedName>
</protein>
<feature type="domain" description="HTH arsR-type" evidence="4">
    <location>
        <begin position="3"/>
        <end position="97"/>
    </location>
</feature>
<dbReference type="PANTHER" id="PTHR33154:SF18">
    <property type="entry name" value="ARSENICAL RESISTANCE OPERON REPRESSOR"/>
    <property type="match status" value="1"/>
</dbReference>
<dbReference type="PROSITE" id="PS50987">
    <property type="entry name" value="HTH_ARSR_2"/>
    <property type="match status" value="1"/>
</dbReference>